<reference evidence="1 2" key="1">
    <citation type="submission" date="2019-05" db="EMBL/GenBank/DDBJ databases">
        <title>Genome sequencing of F202Z8.</title>
        <authorList>
            <person name="Kwon Y.M."/>
        </authorList>
    </citation>
    <scope>NUCLEOTIDE SEQUENCE [LARGE SCALE GENOMIC DNA]</scope>
    <source>
        <strain evidence="1 2">F202Z8</strain>
    </source>
</reference>
<organism evidence="1 2">
    <name type="scientific">Aggregatimonas sangjinii</name>
    <dbReference type="NCBI Taxonomy" id="2583587"/>
    <lineage>
        <taxon>Bacteria</taxon>
        <taxon>Pseudomonadati</taxon>
        <taxon>Bacteroidota</taxon>
        <taxon>Flavobacteriia</taxon>
        <taxon>Flavobacteriales</taxon>
        <taxon>Flavobacteriaceae</taxon>
        <taxon>Aggregatimonas</taxon>
    </lineage>
</organism>
<dbReference type="Proteomes" id="UP000310017">
    <property type="component" value="Chromosome"/>
</dbReference>
<sequence length="205" mass="22681">MKNSIQLISILSILVLVCACNGTSKKESPVKKEMVANDKMAGKNNKQDDFLENLKHTSPLNYSVLEAWLPKGLGGLPLDFSKPGPSLFKNSSQIIGNYLDEQSKKSILLLVLDTAGPEGNGYASKNKSYGRLKTDMEVDGMVMKSVSVGDVGAEQTYIPKKNNTQLSFAKHDRFMIKVVANNFNVEETWSFINELDFEALRNLSN</sequence>
<dbReference type="PROSITE" id="PS51257">
    <property type="entry name" value="PROKAR_LIPOPROTEIN"/>
    <property type="match status" value="1"/>
</dbReference>
<dbReference type="AlphaFoldDB" id="A0A5B7STR4"/>
<keyword evidence="2" id="KW-1185">Reference proteome</keyword>
<name>A0A5B7STR4_9FLAO</name>
<proteinExistence type="predicted"/>
<dbReference type="EMBL" id="CP040710">
    <property type="protein sequence ID" value="QCX01592.1"/>
    <property type="molecule type" value="Genomic_DNA"/>
</dbReference>
<dbReference type="RefSeq" id="WP_138853929.1">
    <property type="nucleotide sequence ID" value="NZ_CP040710.1"/>
</dbReference>
<accession>A0A5B7STR4</accession>
<dbReference type="KEGG" id="asag:FGM00_16290"/>
<evidence type="ECO:0000313" key="2">
    <source>
        <dbReference type="Proteomes" id="UP000310017"/>
    </source>
</evidence>
<gene>
    <name evidence="1" type="ORF">FGM00_16290</name>
</gene>
<protein>
    <submittedName>
        <fullName evidence="1">Uncharacterized protein</fullName>
    </submittedName>
</protein>
<evidence type="ECO:0000313" key="1">
    <source>
        <dbReference type="EMBL" id="QCX01592.1"/>
    </source>
</evidence>